<protein>
    <submittedName>
        <fullName evidence="7">ATP-binding protein</fullName>
    </submittedName>
</protein>
<keyword evidence="2 5" id="KW-0812">Transmembrane</keyword>
<accession>A0AB38VQ47</accession>
<evidence type="ECO:0000259" key="6">
    <source>
        <dbReference type="PROSITE" id="PS50929"/>
    </source>
</evidence>
<sequence>MILTLYALGTDANRRRLVFVLGLIMLSSLALAVGLILVAVFLDALFIRGPGAAATWLPWIFLSVIGYAVADWPTEIIAQDLGHDYVLRIHKLIAERTVMLPLVYFDEDRSGQIGVTATSGVLFAANALAMMLRPMLHGAASAGLASVFLIVIDW</sequence>
<dbReference type="Gene3D" id="1.20.1560.10">
    <property type="entry name" value="ABC transporter type 1, transmembrane domain"/>
    <property type="match status" value="1"/>
</dbReference>
<feature type="transmembrane region" description="Helical" evidence="5">
    <location>
        <begin position="20"/>
        <end position="46"/>
    </location>
</feature>
<dbReference type="SUPFAM" id="SSF90123">
    <property type="entry name" value="ABC transporter transmembrane region"/>
    <property type="match status" value="1"/>
</dbReference>
<dbReference type="GO" id="GO:0005886">
    <property type="term" value="C:plasma membrane"/>
    <property type="evidence" value="ECO:0007669"/>
    <property type="project" value="UniProtKB-SubCell"/>
</dbReference>
<dbReference type="PROSITE" id="PS50929">
    <property type="entry name" value="ABC_TM1F"/>
    <property type="match status" value="1"/>
</dbReference>
<reference evidence="7 8" key="1">
    <citation type="submission" date="2018-12" db="EMBL/GenBank/DDBJ databases">
        <authorList>
            <consortium name="Pathogen Informatics"/>
        </authorList>
    </citation>
    <scope>NUCLEOTIDE SEQUENCE [LARGE SCALE GENOMIC DNA]</scope>
    <source>
        <strain evidence="7 8">NCTC949</strain>
    </source>
</reference>
<dbReference type="AlphaFoldDB" id="A0AB38VQ47"/>
<dbReference type="Proteomes" id="UP000271380">
    <property type="component" value="Chromosome"/>
</dbReference>
<organism evidence="7 8">
    <name type="scientific">Corynebacterium kutscheri</name>
    <dbReference type="NCBI Taxonomy" id="35755"/>
    <lineage>
        <taxon>Bacteria</taxon>
        <taxon>Bacillati</taxon>
        <taxon>Actinomycetota</taxon>
        <taxon>Actinomycetes</taxon>
        <taxon>Mycobacteriales</taxon>
        <taxon>Corynebacteriaceae</taxon>
        <taxon>Corynebacterium</taxon>
    </lineage>
</organism>
<dbReference type="GO" id="GO:0140359">
    <property type="term" value="F:ABC-type transporter activity"/>
    <property type="evidence" value="ECO:0007669"/>
    <property type="project" value="InterPro"/>
</dbReference>
<evidence type="ECO:0000313" key="8">
    <source>
        <dbReference type="Proteomes" id="UP000271380"/>
    </source>
</evidence>
<name>A0AB38VQ47_9CORY</name>
<dbReference type="InterPro" id="IPR036640">
    <property type="entry name" value="ABC1_TM_sf"/>
</dbReference>
<evidence type="ECO:0000256" key="1">
    <source>
        <dbReference type="ARBA" id="ARBA00004651"/>
    </source>
</evidence>
<dbReference type="GO" id="GO:0005524">
    <property type="term" value="F:ATP binding"/>
    <property type="evidence" value="ECO:0007669"/>
    <property type="project" value="UniProtKB-KW"/>
</dbReference>
<gene>
    <name evidence="7" type="primary">irp2J_4</name>
    <name evidence="7" type="ORF">NCTC949_00094</name>
</gene>
<feature type="transmembrane region" description="Helical" evidence="5">
    <location>
        <begin position="135"/>
        <end position="152"/>
    </location>
</feature>
<evidence type="ECO:0000256" key="4">
    <source>
        <dbReference type="ARBA" id="ARBA00023136"/>
    </source>
</evidence>
<proteinExistence type="predicted"/>
<dbReference type="RefSeq" id="WP_046440394.1">
    <property type="nucleotide sequence ID" value="NZ_CP011312.1"/>
</dbReference>
<evidence type="ECO:0000256" key="3">
    <source>
        <dbReference type="ARBA" id="ARBA00022989"/>
    </source>
</evidence>
<evidence type="ECO:0000313" key="7">
    <source>
        <dbReference type="EMBL" id="VEH04450.1"/>
    </source>
</evidence>
<keyword evidence="3 5" id="KW-1133">Transmembrane helix</keyword>
<dbReference type="InterPro" id="IPR011527">
    <property type="entry name" value="ABC1_TM_dom"/>
</dbReference>
<keyword evidence="7" id="KW-0547">Nucleotide-binding</keyword>
<keyword evidence="4 5" id="KW-0472">Membrane</keyword>
<dbReference type="EMBL" id="LR134377">
    <property type="protein sequence ID" value="VEH04450.1"/>
    <property type="molecule type" value="Genomic_DNA"/>
</dbReference>
<feature type="transmembrane region" description="Helical" evidence="5">
    <location>
        <begin position="53"/>
        <end position="70"/>
    </location>
</feature>
<feature type="domain" description="ABC transmembrane type-1" evidence="6">
    <location>
        <begin position="18"/>
        <end position="154"/>
    </location>
</feature>
<comment type="subcellular location">
    <subcellularLocation>
        <location evidence="1">Cell membrane</location>
        <topology evidence="1">Multi-pass membrane protein</topology>
    </subcellularLocation>
</comment>
<evidence type="ECO:0000256" key="2">
    <source>
        <dbReference type="ARBA" id="ARBA00022692"/>
    </source>
</evidence>
<evidence type="ECO:0000256" key="5">
    <source>
        <dbReference type="SAM" id="Phobius"/>
    </source>
</evidence>
<keyword evidence="7" id="KW-0067">ATP-binding</keyword>